<dbReference type="AlphaFoldDB" id="A0A6A6YTC6"/>
<keyword evidence="4" id="KW-1185">Reference proteome</keyword>
<feature type="compositionally biased region" description="Polar residues" evidence="2">
    <location>
        <begin position="232"/>
        <end position="248"/>
    </location>
</feature>
<dbReference type="EMBL" id="MU003699">
    <property type="protein sequence ID" value="KAF2811215.1"/>
    <property type="molecule type" value="Genomic_DNA"/>
</dbReference>
<feature type="region of interest" description="Disordered" evidence="2">
    <location>
        <begin position="226"/>
        <end position="278"/>
    </location>
</feature>
<dbReference type="Proteomes" id="UP000504636">
    <property type="component" value="Unplaced"/>
</dbReference>
<reference evidence="5" key="3">
    <citation type="submission" date="2025-04" db="UniProtKB">
        <authorList>
            <consortium name="RefSeq"/>
        </authorList>
    </citation>
    <scope>IDENTIFICATION</scope>
    <source>
        <strain evidence="5">CBS 304.34</strain>
    </source>
</reference>
<evidence type="ECO:0000313" key="5">
    <source>
        <dbReference type="RefSeq" id="XP_033578179.1"/>
    </source>
</evidence>
<gene>
    <name evidence="3 5" type="ORF">BDZ99DRAFT_570462</name>
</gene>
<accession>A0A6A6YTC6</accession>
<proteinExistence type="predicted"/>
<reference evidence="3 5" key="1">
    <citation type="journal article" date="2020" name="Stud. Mycol.">
        <title>101 Dothideomycetes genomes: a test case for predicting lifestyles and emergence of pathogens.</title>
        <authorList>
            <person name="Haridas S."/>
            <person name="Albert R."/>
            <person name="Binder M."/>
            <person name="Bloem J."/>
            <person name="Labutti K."/>
            <person name="Salamov A."/>
            <person name="Andreopoulos B."/>
            <person name="Baker S."/>
            <person name="Barry K."/>
            <person name="Bills G."/>
            <person name="Bluhm B."/>
            <person name="Cannon C."/>
            <person name="Castanera R."/>
            <person name="Culley D."/>
            <person name="Daum C."/>
            <person name="Ezra D."/>
            <person name="Gonzalez J."/>
            <person name="Henrissat B."/>
            <person name="Kuo A."/>
            <person name="Liang C."/>
            <person name="Lipzen A."/>
            <person name="Lutzoni F."/>
            <person name="Magnuson J."/>
            <person name="Mondo S."/>
            <person name="Nolan M."/>
            <person name="Ohm R."/>
            <person name="Pangilinan J."/>
            <person name="Park H.-J."/>
            <person name="Ramirez L."/>
            <person name="Alfaro M."/>
            <person name="Sun H."/>
            <person name="Tritt A."/>
            <person name="Yoshinaga Y."/>
            <person name="Zwiers L.-H."/>
            <person name="Turgeon B."/>
            <person name="Goodwin S."/>
            <person name="Spatafora J."/>
            <person name="Crous P."/>
            <person name="Grigoriev I."/>
        </authorList>
    </citation>
    <scope>NUCLEOTIDE SEQUENCE</scope>
    <source>
        <strain evidence="3 5">CBS 304.34</strain>
    </source>
</reference>
<dbReference type="RefSeq" id="XP_033578179.1">
    <property type="nucleotide sequence ID" value="XM_033727995.1"/>
</dbReference>
<reference evidence="5" key="2">
    <citation type="submission" date="2020-04" db="EMBL/GenBank/DDBJ databases">
        <authorList>
            <consortium name="NCBI Genome Project"/>
        </authorList>
    </citation>
    <scope>NUCLEOTIDE SEQUENCE</scope>
    <source>
        <strain evidence="5">CBS 304.34</strain>
    </source>
</reference>
<dbReference type="GeneID" id="54468888"/>
<evidence type="ECO:0000313" key="4">
    <source>
        <dbReference type="Proteomes" id="UP000504636"/>
    </source>
</evidence>
<protein>
    <submittedName>
        <fullName evidence="3 5">Uncharacterized protein</fullName>
    </submittedName>
</protein>
<keyword evidence="1" id="KW-0175">Coiled coil</keyword>
<evidence type="ECO:0000313" key="3">
    <source>
        <dbReference type="EMBL" id="KAF2811215.1"/>
    </source>
</evidence>
<evidence type="ECO:0000256" key="1">
    <source>
        <dbReference type="SAM" id="Coils"/>
    </source>
</evidence>
<evidence type="ECO:0000256" key="2">
    <source>
        <dbReference type="SAM" id="MobiDB-lite"/>
    </source>
</evidence>
<sequence>MPTFQRHHCRVCRSDHYEVTDDDERNLWIRLGLERDMAPEEKEGILEVLRDRRAALDCDQLAEEASAVSQEYAEILSRIIEQQRDLKARMVNMTEKLKDGKETLQRELDKNREKVVQARRQCQELRETLDQRHVKEQWLRDEIQRLRDENERKLATEQQLRREYEAWKARDEYRKATLQQFQRDTDDIETRFEEGIITEEEFQAEELAWQAKVDLERLHSQQIRDGICQPDGTLNNDIQDPGQDTQPQAHLPPSTTSESTRTSRDMPPLSARPQDESS</sequence>
<organism evidence="3">
    <name type="scientific">Mytilinidion resinicola</name>
    <dbReference type="NCBI Taxonomy" id="574789"/>
    <lineage>
        <taxon>Eukaryota</taxon>
        <taxon>Fungi</taxon>
        <taxon>Dikarya</taxon>
        <taxon>Ascomycota</taxon>
        <taxon>Pezizomycotina</taxon>
        <taxon>Dothideomycetes</taxon>
        <taxon>Pleosporomycetidae</taxon>
        <taxon>Mytilinidiales</taxon>
        <taxon>Mytilinidiaceae</taxon>
        <taxon>Mytilinidion</taxon>
    </lineage>
</organism>
<feature type="coiled-coil region" evidence="1">
    <location>
        <begin position="94"/>
        <end position="170"/>
    </location>
</feature>
<name>A0A6A6YTC6_9PEZI</name>